<dbReference type="Gene3D" id="1.20.200.10">
    <property type="entry name" value="Fumarase/aspartase (Central domain)"/>
    <property type="match status" value="1"/>
</dbReference>
<dbReference type="InterPro" id="IPR000362">
    <property type="entry name" value="Fumarate_lyase_fam"/>
</dbReference>
<dbReference type="RefSeq" id="WP_233722470.1">
    <property type="nucleotide sequence ID" value="NZ_JAJVCN010000001.1"/>
</dbReference>
<dbReference type="InterPro" id="IPR008948">
    <property type="entry name" value="L-Aspartase-like"/>
</dbReference>
<dbReference type="Proteomes" id="UP001521150">
    <property type="component" value="Unassembled WGS sequence"/>
</dbReference>
<evidence type="ECO:0000259" key="3">
    <source>
        <dbReference type="SMART" id="SM00998"/>
    </source>
</evidence>
<protein>
    <submittedName>
        <fullName evidence="4">3-carboxy-cis,cis-muconate cycloisomerase</fullName>
        <ecNumber evidence="4">5.5.1.2</ecNumber>
    </submittedName>
</protein>
<organism evidence="4 5">
    <name type="scientific">Kibdelosporangium philippinense</name>
    <dbReference type="NCBI Taxonomy" id="211113"/>
    <lineage>
        <taxon>Bacteria</taxon>
        <taxon>Bacillati</taxon>
        <taxon>Actinomycetota</taxon>
        <taxon>Actinomycetes</taxon>
        <taxon>Pseudonocardiales</taxon>
        <taxon>Pseudonocardiaceae</taxon>
        <taxon>Kibdelosporangium</taxon>
    </lineage>
</organism>
<keyword evidence="1" id="KW-0456">Lyase</keyword>
<accession>A0ABS8Z217</accession>
<name>A0ABS8Z217_9PSEU</name>
<dbReference type="Pfam" id="PF10397">
    <property type="entry name" value="ADSL_C"/>
    <property type="match status" value="1"/>
</dbReference>
<evidence type="ECO:0000256" key="1">
    <source>
        <dbReference type="ARBA" id="ARBA00023239"/>
    </source>
</evidence>
<dbReference type="EMBL" id="JAJVCN010000001">
    <property type="protein sequence ID" value="MCE7001402.1"/>
    <property type="molecule type" value="Genomic_DNA"/>
</dbReference>
<evidence type="ECO:0000313" key="5">
    <source>
        <dbReference type="Proteomes" id="UP001521150"/>
    </source>
</evidence>
<proteinExistence type="inferred from homology"/>
<dbReference type="PANTHER" id="PTHR43172:SF2">
    <property type="entry name" value="ADENYLOSUCCINATE LYASE C-TERMINAL DOMAIN-CONTAINING PROTEIN"/>
    <property type="match status" value="1"/>
</dbReference>
<reference evidence="4 5" key="1">
    <citation type="submission" date="2021-12" db="EMBL/GenBank/DDBJ databases">
        <title>Genome sequence of Kibdelosporangium philippinense ATCC 49844.</title>
        <authorList>
            <person name="Fedorov E.A."/>
            <person name="Omeragic M."/>
            <person name="Shalygina K.F."/>
            <person name="Maclea K.S."/>
        </authorList>
    </citation>
    <scope>NUCLEOTIDE SEQUENCE [LARGE SCALE GENOMIC DNA]</scope>
    <source>
        <strain evidence="4 5">ATCC 49844</strain>
    </source>
</reference>
<dbReference type="CDD" id="cd01597">
    <property type="entry name" value="pCLME"/>
    <property type="match status" value="1"/>
</dbReference>
<keyword evidence="5" id="KW-1185">Reference proteome</keyword>
<dbReference type="SMART" id="SM00998">
    <property type="entry name" value="ADSL_C"/>
    <property type="match status" value="1"/>
</dbReference>
<keyword evidence="4" id="KW-0413">Isomerase</keyword>
<dbReference type="InterPro" id="IPR022761">
    <property type="entry name" value="Fumarate_lyase_N"/>
</dbReference>
<gene>
    <name evidence="4" type="primary">pcaB</name>
    <name evidence="4" type="ORF">LWC34_00885</name>
</gene>
<dbReference type="SUPFAM" id="SSF48557">
    <property type="entry name" value="L-aspartase-like"/>
    <property type="match status" value="1"/>
</dbReference>
<dbReference type="NCBIfam" id="TIGR02426">
    <property type="entry name" value="protocat_pcaB"/>
    <property type="match status" value="1"/>
</dbReference>
<dbReference type="GO" id="GO:0047472">
    <property type="term" value="F:3-carboxy-cis,cis-muconate cycloisomerase activity"/>
    <property type="evidence" value="ECO:0007669"/>
    <property type="project" value="UniProtKB-EC"/>
</dbReference>
<comment type="similarity">
    <text evidence="2">Belongs to the class-II fumarase/aspartase family.</text>
</comment>
<evidence type="ECO:0000256" key="2">
    <source>
        <dbReference type="ARBA" id="ARBA00034772"/>
    </source>
</evidence>
<evidence type="ECO:0000313" key="4">
    <source>
        <dbReference type="EMBL" id="MCE7001402.1"/>
    </source>
</evidence>
<dbReference type="Pfam" id="PF00206">
    <property type="entry name" value="Lyase_1"/>
    <property type="match status" value="1"/>
</dbReference>
<sequence>MFDELFGARDDQAWLRAMVDAEKALAVALAKAGVIPASAAAEISQCPASFDSAELGRAAVGPGNPVVGLVQAMRSRVSAEAGLYVHFGATSQDIMDTAAMLLARDAVGSMLADVDATAAACARLADSHRRTIMIARTLMQHALPTTFGLKCAGWLVALDEAASSLRRLRFSAQLGGAIGTLSVFGNTEVPRLFAAELGLSEPLLPWHTNRTRVGELAGALGVLAGVLGKIALDVTLLAQTEVGEVAEASGGGSSTMPHKQNPVRSVLITAGVKQIPGLVSTILAAMPQEHERAAGAWHAEWETLNSMFSILSTACSRTRDLLTGLRVDAQRMRTNVDMTGGLVMAEAVVTALAPSIGRAAAAGVVKDIASSGRPFREALLKDPRVGLSEADIDKALDPAEYLGSADEFIDRALQR</sequence>
<dbReference type="InterPro" id="IPR020557">
    <property type="entry name" value="Fumarate_lyase_CS"/>
</dbReference>
<dbReference type="PANTHER" id="PTHR43172">
    <property type="entry name" value="ADENYLOSUCCINATE LYASE"/>
    <property type="match status" value="1"/>
</dbReference>
<dbReference type="EC" id="5.5.1.2" evidence="4"/>
<dbReference type="InterPro" id="IPR019468">
    <property type="entry name" value="AdenyloSucc_lyase_C"/>
</dbReference>
<comment type="caution">
    <text evidence="4">The sequence shown here is derived from an EMBL/GenBank/DDBJ whole genome shotgun (WGS) entry which is preliminary data.</text>
</comment>
<dbReference type="Gene3D" id="1.10.40.30">
    <property type="entry name" value="Fumarase/aspartase (C-terminal domain)"/>
    <property type="match status" value="1"/>
</dbReference>
<dbReference type="PRINTS" id="PR00149">
    <property type="entry name" value="FUMRATELYASE"/>
</dbReference>
<dbReference type="PROSITE" id="PS00163">
    <property type="entry name" value="FUMARATE_LYASES"/>
    <property type="match status" value="1"/>
</dbReference>
<feature type="domain" description="Adenylosuccinate lyase C-terminal" evidence="3">
    <location>
        <begin position="340"/>
        <end position="413"/>
    </location>
</feature>
<dbReference type="InterPro" id="IPR012789">
    <property type="entry name" value="Protocat_PcaB-like"/>
</dbReference>